<dbReference type="Proteomes" id="UP001501455">
    <property type="component" value="Unassembled WGS sequence"/>
</dbReference>
<dbReference type="EMBL" id="BAAAXF010000080">
    <property type="protein sequence ID" value="GAA3503996.1"/>
    <property type="molecule type" value="Genomic_DNA"/>
</dbReference>
<accession>A0ABP6UCS6</accession>
<reference evidence="3" key="1">
    <citation type="journal article" date="2019" name="Int. J. Syst. Evol. Microbiol.">
        <title>The Global Catalogue of Microorganisms (GCM) 10K type strain sequencing project: providing services to taxonomists for standard genome sequencing and annotation.</title>
        <authorList>
            <consortium name="The Broad Institute Genomics Platform"/>
            <consortium name="The Broad Institute Genome Sequencing Center for Infectious Disease"/>
            <person name="Wu L."/>
            <person name="Ma J."/>
        </authorList>
    </citation>
    <scope>NUCLEOTIDE SEQUENCE [LARGE SCALE GENOMIC DNA]</scope>
    <source>
        <strain evidence="3">JCM 4816</strain>
    </source>
</reference>
<keyword evidence="3" id="KW-1185">Reference proteome</keyword>
<proteinExistence type="predicted"/>
<organism evidence="2 3">
    <name type="scientific">Streptomyces prasinosporus</name>
    <dbReference type="NCBI Taxonomy" id="68256"/>
    <lineage>
        <taxon>Bacteria</taxon>
        <taxon>Bacillati</taxon>
        <taxon>Actinomycetota</taxon>
        <taxon>Actinomycetes</taxon>
        <taxon>Kitasatosporales</taxon>
        <taxon>Streptomycetaceae</taxon>
        <taxon>Streptomyces</taxon>
        <taxon>Streptomyces albogriseolus group</taxon>
    </lineage>
</organism>
<gene>
    <name evidence="2" type="ORF">GCM10019016_111090</name>
</gene>
<evidence type="ECO:0000313" key="2">
    <source>
        <dbReference type="EMBL" id="GAA3503996.1"/>
    </source>
</evidence>
<name>A0ABP6UCS6_9ACTN</name>
<feature type="region of interest" description="Disordered" evidence="1">
    <location>
        <begin position="63"/>
        <end position="89"/>
    </location>
</feature>
<comment type="caution">
    <text evidence="2">The sequence shown here is derived from an EMBL/GenBank/DDBJ whole genome shotgun (WGS) entry which is preliminary data.</text>
</comment>
<evidence type="ECO:0000256" key="1">
    <source>
        <dbReference type="SAM" id="MobiDB-lite"/>
    </source>
</evidence>
<protein>
    <recommendedName>
        <fullName evidence="4">Secreted protein</fullName>
    </recommendedName>
</protein>
<sequence>MRACPWRSTRRAVHGATTAVAASPVAVTAPARAYDPRLPAIITIALTPNIPIGSRASRFPAVKARAPGTANRRRYGPGSRGARGVKSTATRVSAVTVNRRVSPEVGCGMAPPSPLAVAPVQHLLRTD</sequence>
<evidence type="ECO:0000313" key="3">
    <source>
        <dbReference type="Proteomes" id="UP001501455"/>
    </source>
</evidence>
<evidence type="ECO:0008006" key="4">
    <source>
        <dbReference type="Google" id="ProtNLM"/>
    </source>
</evidence>